<sequence length="242" mass="27704">MADAVTSLQFVDFAQRYKYGLIGLGSAILFALFIYGCGYCSRRRGGSNFFIFNYMLLVYDFGFEIAFLLSNAHDIPSLYIPSLVFFFVPAGFNFMMGLIIFIVERCRPDNRTVPENTQFNAIITFCCAIDIQTLRLISSGFGGLEPFSYEFSNNSAKTIAWTSVINALIEDIPQFIILILYTQIKGFKFIPFASLILCTCVLATSLERLFYAIDNGPCTRDCFTIQRRNERENRDFQRDWEL</sequence>
<keyword evidence="3" id="KW-1185">Reference proteome</keyword>
<name>A0A8H4B1N1_GIGMA</name>
<evidence type="ECO:0000313" key="2">
    <source>
        <dbReference type="EMBL" id="KAF0552779.1"/>
    </source>
</evidence>
<dbReference type="EMBL" id="WTPW01000061">
    <property type="protein sequence ID" value="KAF0552779.1"/>
    <property type="molecule type" value="Genomic_DNA"/>
</dbReference>
<organism evidence="2 3">
    <name type="scientific">Gigaspora margarita</name>
    <dbReference type="NCBI Taxonomy" id="4874"/>
    <lineage>
        <taxon>Eukaryota</taxon>
        <taxon>Fungi</taxon>
        <taxon>Fungi incertae sedis</taxon>
        <taxon>Mucoromycota</taxon>
        <taxon>Glomeromycotina</taxon>
        <taxon>Glomeromycetes</taxon>
        <taxon>Diversisporales</taxon>
        <taxon>Gigasporaceae</taxon>
        <taxon>Gigaspora</taxon>
    </lineage>
</organism>
<comment type="caution">
    <text evidence="2">The sequence shown here is derived from an EMBL/GenBank/DDBJ whole genome shotgun (WGS) entry which is preliminary data.</text>
</comment>
<proteinExistence type="predicted"/>
<feature type="transmembrane region" description="Helical" evidence="1">
    <location>
        <begin position="78"/>
        <end position="103"/>
    </location>
</feature>
<feature type="transmembrane region" description="Helical" evidence="1">
    <location>
        <begin position="51"/>
        <end position="72"/>
    </location>
</feature>
<dbReference type="OrthoDB" id="2364758at2759"/>
<evidence type="ECO:0000256" key="1">
    <source>
        <dbReference type="SAM" id="Phobius"/>
    </source>
</evidence>
<accession>A0A8H4B1N1</accession>
<evidence type="ECO:0000313" key="3">
    <source>
        <dbReference type="Proteomes" id="UP000439903"/>
    </source>
</evidence>
<feature type="transmembrane region" description="Helical" evidence="1">
    <location>
        <begin position="20"/>
        <end position="39"/>
    </location>
</feature>
<protein>
    <submittedName>
        <fullName evidence="2">Uncharacterized protein</fullName>
    </submittedName>
</protein>
<gene>
    <name evidence="2" type="ORF">F8M41_021021</name>
</gene>
<dbReference type="AlphaFoldDB" id="A0A8H4B1N1"/>
<feature type="transmembrane region" description="Helical" evidence="1">
    <location>
        <begin position="189"/>
        <end position="211"/>
    </location>
</feature>
<dbReference type="Proteomes" id="UP000439903">
    <property type="component" value="Unassembled WGS sequence"/>
</dbReference>
<reference evidence="2 3" key="1">
    <citation type="journal article" date="2019" name="Environ. Microbiol.">
        <title>At the nexus of three kingdoms: the genome of the mycorrhizal fungus Gigaspora margarita provides insights into plant, endobacterial and fungal interactions.</title>
        <authorList>
            <person name="Venice F."/>
            <person name="Ghignone S."/>
            <person name="Salvioli di Fossalunga A."/>
            <person name="Amselem J."/>
            <person name="Novero M."/>
            <person name="Xianan X."/>
            <person name="Sedzielewska Toro K."/>
            <person name="Morin E."/>
            <person name="Lipzen A."/>
            <person name="Grigoriev I.V."/>
            <person name="Henrissat B."/>
            <person name="Martin F.M."/>
            <person name="Bonfante P."/>
        </authorList>
    </citation>
    <scope>NUCLEOTIDE SEQUENCE [LARGE SCALE GENOMIC DNA]</scope>
    <source>
        <strain evidence="2 3">BEG34</strain>
    </source>
</reference>
<keyword evidence="1" id="KW-0472">Membrane</keyword>
<keyword evidence="1" id="KW-0812">Transmembrane</keyword>
<keyword evidence="1" id="KW-1133">Transmembrane helix</keyword>